<gene>
    <name evidence="3" type="ORF">B0A55_07206</name>
</gene>
<dbReference type="InterPro" id="IPR029052">
    <property type="entry name" value="Metallo-depent_PP-like"/>
</dbReference>
<dbReference type="PANTHER" id="PTHR32440">
    <property type="entry name" value="PHOSPHATASE DCR2-RELATED-RELATED"/>
    <property type="match status" value="1"/>
</dbReference>
<proteinExistence type="predicted"/>
<evidence type="ECO:0000313" key="4">
    <source>
        <dbReference type="Proteomes" id="UP000309340"/>
    </source>
</evidence>
<dbReference type="SUPFAM" id="SSF56300">
    <property type="entry name" value="Metallo-dependent phosphatases"/>
    <property type="match status" value="1"/>
</dbReference>
<feature type="domain" description="Calcineurin-like phosphoesterase" evidence="2">
    <location>
        <begin position="207"/>
        <end position="459"/>
    </location>
</feature>
<dbReference type="PANTHER" id="PTHR32440:SF0">
    <property type="entry name" value="PHOSPHATASE DCR2-RELATED"/>
    <property type="match status" value="1"/>
</dbReference>
<comment type="caution">
    <text evidence="3">The sequence shown here is derived from an EMBL/GenBank/DDBJ whole genome shotgun (WGS) entry which is preliminary data.</text>
</comment>
<feature type="chain" id="PRO_5020852859" description="Calcineurin-like phosphoesterase domain-containing protein" evidence="1">
    <location>
        <begin position="17"/>
        <end position="548"/>
    </location>
</feature>
<dbReference type="InterPro" id="IPR004843">
    <property type="entry name" value="Calcineurin-like_PHP"/>
</dbReference>
<name>A0A4U0XIF1_9PEZI</name>
<keyword evidence="4" id="KW-1185">Reference proteome</keyword>
<sequence length="548" mass="59919">MSAVELLSALLFAVHAFLGLDPALIFAPKEALPPPAVMSSDGTLTVITDLNIQFGSAPIDNYADSHKWHRIEKDLYLHTTYQQAWLEVEQKQVADLTLGDLVITAVRVDEQSPASRANEQWESRPGNIWLLKKDYNGDAGAIVTSIDVLFGTDAVDPRPGWTLVYSPLALNAPPEAPVAKITVRHGRPAARPDRPQTPLRARVDGKFKIVQISDTHMVTGPGVCKDASDANGQPLPESEADPLSVKFIRHVLDVEGPDLVVLTGDQLHHDILDSQSTLFKVVAPLVERSIPFAPVFGNHDDEGSYALSRNAQMQILDSLPFNLARAGPANTDGVSNYHIQILGSAPSPVPMATLYLIDSHGQIPSEVHNPDYKPIQPSQIKWLIDTSRALRKAREKYKSSKHLSLAFQHIPLPEYADSNLITVGGHRREPTEGPSVNTHFYDTLLEEGVVAVGCGHDHVNDFCGLLPRKQEDMPDGEASQLGPWLCHGGGTGFGGYMSYGPHRYHRRSRIWELDAITGGITTWKRVEYASERVDELVLVAGGAVVAPP</sequence>
<dbReference type="AlphaFoldDB" id="A0A4U0XIF1"/>
<dbReference type="CDD" id="cd07383">
    <property type="entry name" value="MPP_Dcr2"/>
    <property type="match status" value="1"/>
</dbReference>
<evidence type="ECO:0000313" key="3">
    <source>
        <dbReference type="EMBL" id="TKA75906.1"/>
    </source>
</evidence>
<dbReference type="GO" id="GO:0004721">
    <property type="term" value="F:phosphoprotein phosphatase activity"/>
    <property type="evidence" value="ECO:0007669"/>
    <property type="project" value="TreeGrafter"/>
</dbReference>
<dbReference type="OrthoDB" id="783096at2759"/>
<dbReference type="Proteomes" id="UP000309340">
    <property type="component" value="Unassembled WGS sequence"/>
</dbReference>
<organism evidence="3 4">
    <name type="scientific">Friedmanniomyces simplex</name>
    <dbReference type="NCBI Taxonomy" id="329884"/>
    <lineage>
        <taxon>Eukaryota</taxon>
        <taxon>Fungi</taxon>
        <taxon>Dikarya</taxon>
        <taxon>Ascomycota</taxon>
        <taxon>Pezizomycotina</taxon>
        <taxon>Dothideomycetes</taxon>
        <taxon>Dothideomycetidae</taxon>
        <taxon>Mycosphaerellales</taxon>
        <taxon>Teratosphaeriaceae</taxon>
        <taxon>Friedmanniomyces</taxon>
    </lineage>
</organism>
<dbReference type="GO" id="GO:0005737">
    <property type="term" value="C:cytoplasm"/>
    <property type="evidence" value="ECO:0007669"/>
    <property type="project" value="TreeGrafter"/>
</dbReference>
<evidence type="ECO:0000259" key="2">
    <source>
        <dbReference type="Pfam" id="PF00149"/>
    </source>
</evidence>
<evidence type="ECO:0000256" key="1">
    <source>
        <dbReference type="SAM" id="SignalP"/>
    </source>
</evidence>
<dbReference type="Gene3D" id="3.60.21.10">
    <property type="match status" value="1"/>
</dbReference>
<dbReference type="STRING" id="329884.A0A4U0XIF1"/>
<dbReference type="Pfam" id="PF00149">
    <property type="entry name" value="Metallophos"/>
    <property type="match status" value="1"/>
</dbReference>
<accession>A0A4U0XIF1</accession>
<keyword evidence="1" id="KW-0732">Signal</keyword>
<reference evidence="3 4" key="1">
    <citation type="submission" date="2017-03" db="EMBL/GenBank/DDBJ databases">
        <title>Genomes of endolithic fungi from Antarctica.</title>
        <authorList>
            <person name="Coleine C."/>
            <person name="Masonjones S."/>
            <person name="Stajich J.E."/>
        </authorList>
    </citation>
    <scope>NUCLEOTIDE SEQUENCE [LARGE SCALE GENOMIC DNA]</scope>
    <source>
        <strain evidence="3 4">CCFEE 5184</strain>
    </source>
</reference>
<feature type="signal peptide" evidence="1">
    <location>
        <begin position="1"/>
        <end position="16"/>
    </location>
</feature>
<protein>
    <recommendedName>
        <fullName evidence="2">Calcineurin-like phosphoesterase domain-containing protein</fullName>
    </recommendedName>
</protein>
<dbReference type="EMBL" id="NAJQ01000179">
    <property type="protein sequence ID" value="TKA75906.1"/>
    <property type="molecule type" value="Genomic_DNA"/>
</dbReference>